<name>A0A7R9LSM2_9ACAR</name>
<keyword evidence="4" id="KW-1185">Reference proteome</keyword>
<feature type="region of interest" description="Disordered" evidence="1">
    <location>
        <begin position="1"/>
        <end position="34"/>
    </location>
</feature>
<dbReference type="OrthoDB" id="2014092at2759"/>
<keyword evidence="2" id="KW-1133">Transmembrane helix</keyword>
<gene>
    <name evidence="3" type="ORF">OSB1V03_LOCUS21267</name>
</gene>
<proteinExistence type="predicted"/>
<evidence type="ECO:0000313" key="3">
    <source>
        <dbReference type="EMBL" id="CAD7647081.1"/>
    </source>
</evidence>
<dbReference type="Proteomes" id="UP000759131">
    <property type="component" value="Unassembled WGS sequence"/>
</dbReference>
<dbReference type="EMBL" id="OC893330">
    <property type="protein sequence ID" value="CAD7647081.1"/>
    <property type="molecule type" value="Genomic_DNA"/>
</dbReference>
<evidence type="ECO:0000313" key="4">
    <source>
        <dbReference type="Proteomes" id="UP000759131"/>
    </source>
</evidence>
<feature type="transmembrane region" description="Helical" evidence="2">
    <location>
        <begin position="61"/>
        <end position="84"/>
    </location>
</feature>
<dbReference type="AlphaFoldDB" id="A0A7R9LSM2"/>
<reference evidence="3" key="1">
    <citation type="submission" date="2020-11" db="EMBL/GenBank/DDBJ databases">
        <authorList>
            <person name="Tran Van P."/>
        </authorList>
    </citation>
    <scope>NUCLEOTIDE SEQUENCE</scope>
</reference>
<accession>A0A7R9LSM2</accession>
<evidence type="ECO:0000256" key="1">
    <source>
        <dbReference type="SAM" id="MobiDB-lite"/>
    </source>
</evidence>
<keyword evidence="2" id="KW-0812">Transmembrane</keyword>
<feature type="compositionally biased region" description="Basic residues" evidence="1">
    <location>
        <begin position="19"/>
        <end position="29"/>
    </location>
</feature>
<protein>
    <submittedName>
        <fullName evidence="3">Uncharacterized protein</fullName>
    </submittedName>
</protein>
<sequence length="89" mass="10177">MARRDGQSRGESSGGHNWQRPHRSHHSSRAHTSGHPCGQNTILHTFDDEFSFISPCLKYSLFFFNLIFWLIGGTLIGLGGWSFLEEYNH</sequence>
<keyword evidence="2" id="KW-0472">Membrane</keyword>
<organism evidence="3">
    <name type="scientific">Medioppia subpectinata</name>
    <dbReference type="NCBI Taxonomy" id="1979941"/>
    <lineage>
        <taxon>Eukaryota</taxon>
        <taxon>Metazoa</taxon>
        <taxon>Ecdysozoa</taxon>
        <taxon>Arthropoda</taxon>
        <taxon>Chelicerata</taxon>
        <taxon>Arachnida</taxon>
        <taxon>Acari</taxon>
        <taxon>Acariformes</taxon>
        <taxon>Sarcoptiformes</taxon>
        <taxon>Oribatida</taxon>
        <taxon>Brachypylina</taxon>
        <taxon>Oppioidea</taxon>
        <taxon>Oppiidae</taxon>
        <taxon>Medioppia</taxon>
    </lineage>
</organism>
<evidence type="ECO:0000256" key="2">
    <source>
        <dbReference type="SAM" id="Phobius"/>
    </source>
</evidence>
<dbReference type="EMBL" id="CAJPIZ010038755">
    <property type="protein sequence ID" value="CAG2121321.1"/>
    <property type="molecule type" value="Genomic_DNA"/>
</dbReference>
<feature type="non-terminal residue" evidence="3">
    <location>
        <position position="89"/>
    </location>
</feature>